<keyword evidence="2" id="KW-1185">Reference proteome</keyword>
<dbReference type="Proteomes" id="UP000002217">
    <property type="component" value="Chromosome"/>
</dbReference>
<sequence length="41" mass="4679">MKKNNNEAVKNVDEKEGKQDIEIIEEIQIEELSIDGICGVY</sequence>
<dbReference type="InterPro" id="IPR023988">
    <property type="entry name" value="MftA"/>
</dbReference>
<organism evidence="1 2">
    <name type="scientific">Desulfofarcimen acetoxidans (strain ATCC 49208 / DSM 771 / KCTC 5769 / VKM B-1644 / 5575)</name>
    <name type="common">Desulfotomaculum acetoxidans</name>
    <dbReference type="NCBI Taxonomy" id="485916"/>
    <lineage>
        <taxon>Bacteria</taxon>
        <taxon>Bacillati</taxon>
        <taxon>Bacillota</taxon>
        <taxon>Clostridia</taxon>
        <taxon>Eubacteriales</taxon>
        <taxon>Peptococcaceae</taxon>
        <taxon>Desulfofarcimen</taxon>
    </lineage>
</organism>
<dbReference type="NCBIfam" id="NF040489">
    <property type="entry name" value="variant_MftA"/>
    <property type="match status" value="1"/>
</dbReference>
<accession>C8VZK2</accession>
<dbReference type="NCBIfam" id="TIGR03969">
    <property type="entry name" value="mycofactocin"/>
    <property type="match status" value="1"/>
</dbReference>
<dbReference type="EMBL" id="CP001720">
    <property type="protein sequence ID" value="ACV64947.1"/>
    <property type="molecule type" value="Genomic_DNA"/>
</dbReference>
<dbReference type="AlphaFoldDB" id="C8VZK2"/>
<dbReference type="Pfam" id="PF23709">
    <property type="entry name" value="MftA"/>
    <property type="match status" value="1"/>
</dbReference>
<dbReference type="KEGG" id="dae:Dtox_4280"/>
<reference evidence="1 2" key="1">
    <citation type="journal article" date="2009" name="Stand. Genomic Sci.">
        <title>Complete genome sequence of Desulfotomaculum acetoxidans type strain (5575).</title>
        <authorList>
            <person name="Spring S."/>
            <person name="Lapidus A."/>
            <person name="Schroder M."/>
            <person name="Gleim D."/>
            <person name="Sims D."/>
            <person name="Meincke L."/>
            <person name="Glavina Del Rio T."/>
            <person name="Tice H."/>
            <person name="Copeland A."/>
            <person name="Cheng J.F."/>
            <person name="Lucas S."/>
            <person name="Chen F."/>
            <person name="Nolan M."/>
            <person name="Bruce D."/>
            <person name="Goodwin L."/>
            <person name="Pitluck S."/>
            <person name="Ivanova N."/>
            <person name="Mavromatis K."/>
            <person name="Mikhailova N."/>
            <person name="Pati A."/>
            <person name="Chen A."/>
            <person name="Palaniappan K."/>
            <person name="Land M."/>
            <person name="Hauser L."/>
            <person name="Chang Y.J."/>
            <person name="Jeffries C.D."/>
            <person name="Chain P."/>
            <person name="Saunders E."/>
            <person name="Brettin T."/>
            <person name="Detter J.C."/>
            <person name="Goker M."/>
            <person name="Bristow J."/>
            <person name="Eisen J.A."/>
            <person name="Markowitz V."/>
            <person name="Hugenholtz P."/>
            <person name="Kyrpides N.C."/>
            <person name="Klenk H.P."/>
            <person name="Han C."/>
        </authorList>
    </citation>
    <scope>NUCLEOTIDE SEQUENCE [LARGE SCALE GENOMIC DNA]</scope>
    <source>
        <strain evidence="2">ATCC 49208 / DSM 771 / VKM B-1644</strain>
    </source>
</reference>
<evidence type="ECO:0008006" key="3">
    <source>
        <dbReference type="Google" id="ProtNLM"/>
    </source>
</evidence>
<dbReference type="RefSeq" id="WP_015759617.1">
    <property type="nucleotide sequence ID" value="NC_013216.1"/>
</dbReference>
<evidence type="ECO:0000313" key="2">
    <source>
        <dbReference type="Proteomes" id="UP000002217"/>
    </source>
</evidence>
<proteinExistence type="predicted"/>
<evidence type="ECO:0000313" key="1">
    <source>
        <dbReference type="EMBL" id="ACV64947.1"/>
    </source>
</evidence>
<name>C8VZK2_DESAS</name>
<dbReference type="HOGENOM" id="CLU_3268978_0_0_9"/>
<dbReference type="STRING" id="485916.Dtox_4280"/>
<gene>
    <name evidence="1" type="ordered locus">Dtox_4280</name>
</gene>
<protein>
    <recommendedName>
        <fullName evidence="3">Mycofactocin</fullName>
    </recommendedName>
</protein>